<keyword evidence="2 4" id="KW-0378">Hydrolase</keyword>
<reference evidence="6 7" key="1">
    <citation type="submission" date="2024-02" db="EMBL/GenBank/DDBJ databases">
        <title>Seven novel Bacillus-like species.</title>
        <authorList>
            <person name="Liu G."/>
        </authorList>
    </citation>
    <scope>NUCLEOTIDE SEQUENCE [LARGE SCALE GENOMIC DNA]</scope>
    <source>
        <strain evidence="6 7">FJAT-53654</strain>
    </source>
</reference>
<dbReference type="SUPFAM" id="SSF49899">
    <property type="entry name" value="Concanavalin A-like lectins/glucanases"/>
    <property type="match status" value="1"/>
</dbReference>
<gene>
    <name evidence="6" type="ORF">WCV66_25005</name>
</gene>
<dbReference type="PANTHER" id="PTHR42812:SF15">
    <property type="entry name" value="HYDROLASE, PUTATIVE (AFU_ORTHOLOGUE AFUA_2G00930)-RELATED"/>
    <property type="match status" value="1"/>
</dbReference>
<evidence type="ECO:0000256" key="3">
    <source>
        <dbReference type="ARBA" id="ARBA00023295"/>
    </source>
</evidence>
<comment type="similarity">
    <text evidence="1 4">Belongs to the glycosyl hydrolase 43 family.</text>
</comment>
<feature type="domain" description="Beta-xylosidase C-terminal Concanavalin A-like" evidence="5">
    <location>
        <begin position="306"/>
        <end position="499"/>
    </location>
</feature>
<dbReference type="SUPFAM" id="SSF75005">
    <property type="entry name" value="Arabinanase/levansucrase/invertase"/>
    <property type="match status" value="1"/>
</dbReference>
<organism evidence="6 7">
    <name type="scientific">Metabacillus rhizosphaerae</name>
    <dbReference type="NCBI Taxonomy" id="3117747"/>
    <lineage>
        <taxon>Bacteria</taxon>
        <taxon>Bacillati</taxon>
        <taxon>Bacillota</taxon>
        <taxon>Bacilli</taxon>
        <taxon>Bacillales</taxon>
        <taxon>Bacillaceae</taxon>
        <taxon>Metabacillus</taxon>
    </lineage>
</organism>
<dbReference type="Gene3D" id="2.60.120.200">
    <property type="match status" value="1"/>
</dbReference>
<dbReference type="GO" id="GO:0016787">
    <property type="term" value="F:hydrolase activity"/>
    <property type="evidence" value="ECO:0007669"/>
    <property type="project" value="UniProtKB-KW"/>
</dbReference>
<dbReference type="EMBL" id="CP147403">
    <property type="protein sequence ID" value="WXB88413.1"/>
    <property type="molecule type" value="Genomic_DNA"/>
</dbReference>
<dbReference type="CDD" id="cd09001">
    <property type="entry name" value="GH43_FsAxh1-like"/>
    <property type="match status" value="1"/>
</dbReference>
<sequence>MSQTTLTNPIFWSDVPDVDVIRVEEIYYMVSTSMHTVPGCPIMKSVNLVDWEIVGYVFDTLEENDSHNLLDGKGIYGQGSWAASLRYHNGTFYVCFSSNDMNQFYIYQTEDIEGGKWKRFTFEGIYHDPALFFDDDRVFVIYGCGDIRITELTEDATEVKPRGVHQLLLETEKEGIGLRCEGCHAYKMNGHYYLLFIEWPKVGNQRRRQICYRSGQLLGDYERKVIFDDDMGYHNKGIAQGAIFDTPDNKWYAMLFQDHDAVGRIPYVLPVNWVDGWPIIGIDGRAPKDFELNLPESTHQPLVISDEFAYIENKLELNWQWNHNPDNNLWSFVKRPGYLRMETGYLTDSVLYARNTLTQRTEGPTCTGITLMDITQMKPGDHAGLIALQNSFGTIGIQLTENGDRYVTMTKNSGDGSEEIIEKIPFQENLIYVKIEFNFEDSCDVAKFYYSIDGTEWIEVGDALNMKYTLDHFMGYRIGLFNYATTQIGGHVDFAFFHYMKENKVIKKISDNVVKSI</sequence>
<dbReference type="InterPro" id="IPR041542">
    <property type="entry name" value="GH43_C2"/>
</dbReference>
<evidence type="ECO:0000256" key="4">
    <source>
        <dbReference type="RuleBase" id="RU361187"/>
    </source>
</evidence>
<evidence type="ECO:0000259" key="5">
    <source>
        <dbReference type="Pfam" id="PF17851"/>
    </source>
</evidence>
<protein>
    <submittedName>
        <fullName evidence="6">Glycoside hydrolase 43 family protein</fullName>
    </submittedName>
</protein>
<dbReference type="Pfam" id="PF17851">
    <property type="entry name" value="GH43_C2"/>
    <property type="match status" value="1"/>
</dbReference>
<dbReference type="InterPro" id="IPR013320">
    <property type="entry name" value="ConA-like_dom_sf"/>
</dbReference>
<name>A0ABZ2MSR4_9BACI</name>
<keyword evidence="7" id="KW-1185">Reference proteome</keyword>
<dbReference type="PANTHER" id="PTHR42812">
    <property type="entry name" value="BETA-XYLOSIDASE"/>
    <property type="match status" value="1"/>
</dbReference>
<dbReference type="RefSeq" id="WP_338787297.1">
    <property type="nucleotide sequence ID" value="NZ_CP147403.1"/>
</dbReference>
<dbReference type="Gene3D" id="2.115.10.20">
    <property type="entry name" value="Glycosyl hydrolase domain, family 43"/>
    <property type="match status" value="1"/>
</dbReference>
<evidence type="ECO:0000313" key="7">
    <source>
        <dbReference type="Proteomes" id="UP001368328"/>
    </source>
</evidence>
<keyword evidence="3 4" id="KW-0326">Glycosidase</keyword>
<dbReference type="InterPro" id="IPR006710">
    <property type="entry name" value="Glyco_hydro_43"/>
</dbReference>
<dbReference type="Proteomes" id="UP001368328">
    <property type="component" value="Chromosome"/>
</dbReference>
<evidence type="ECO:0000256" key="1">
    <source>
        <dbReference type="ARBA" id="ARBA00009865"/>
    </source>
</evidence>
<evidence type="ECO:0000256" key="2">
    <source>
        <dbReference type="ARBA" id="ARBA00022801"/>
    </source>
</evidence>
<dbReference type="InterPro" id="IPR051795">
    <property type="entry name" value="Glycosyl_Hydrlase_43"/>
</dbReference>
<evidence type="ECO:0000313" key="6">
    <source>
        <dbReference type="EMBL" id="WXB88413.1"/>
    </source>
</evidence>
<dbReference type="Pfam" id="PF04616">
    <property type="entry name" value="Glyco_hydro_43"/>
    <property type="match status" value="1"/>
</dbReference>
<proteinExistence type="inferred from homology"/>
<dbReference type="InterPro" id="IPR023296">
    <property type="entry name" value="Glyco_hydro_beta-prop_sf"/>
</dbReference>
<accession>A0ABZ2MSR4</accession>